<comment type="caution">
    <text evidence="1">The sequence shown here is derived from an EMBL/GenBank/DDBJ whole genome shotgun (WGS) entry which is preliminary data.</text>
</comment>
<proteinExistence type="predicted"/>
<evidence type="ECO:0000313" key="2">
    <source>
        <dbReference type="Proteomes" id="UP001596306"/>
    </source>
</evidence>
<keyword evidence="2" id="KW-1185">Reference proteome</keyword>
<dbReference type="EMBL" id="JBHSTP010000001">
    <property type="protein sequence ID" value="MFC6355145.1"/>
    <property type="molecule type" value="Genomic_DNA"/>
</dbReference>
<protein>
    <submittedName>
        <fullName evidence="1">Uncharacterized protein</fullName>
    </submittedName>
</protein>
<sequence>MFRRRRQNAPVVQTPVPELTNEQVFELLNGKLADLIGTHGQWTLVRRTSEDTDAIFHAMLTHQIAAELTRTVQAGRAVLRGEHGAEPAALAWAPAPIALWTDSEAPDVAAAAPALEATPIDAATAATDAPSADASSRLVA</sequence>
<dbReference type="RefSeq" id="WP_386727566.1">
    <property type="nucleotide sequence ID" value="NZ_JBHSTP010000001.1"/>
</dbReference>
<gene>
    <name evidence="1" type="ORF">ACFQB0_03340</name>
</gene>
<accession>A0ABW1VCB3</accession>
<dbReference type="Proteomes" id="UP001596306">
    <property type="component" value="Unassembled WGS sequence"/>
</dbReference>
<name>A0ABW1VCB3_9MICO</name>
<evidence type="ECO:0000313" key="1">
    <source>
        <dbReference type="EMBL" id="MFC6355145.1"/>
    </source>
</evidence>
<reference evidence="2" key="1">
    <citation type="journal article" date="2019" name="Int. J. Syst. Evol. Microbiol.">
        <title>The Global Catalogue of Microorganisms (GCM) 10K type strain sequencing project: providing services to taxonomists for standard genome sequencing and annotation.</title>
        <authorList>
            <consortium name="The Broad Institute Genomics Platform"/>
            <consortium name="The Broad Institute Genome Sequencing Center for Infectious Disease"/>
            <person name="Wu L."/>
            <person name="Ma J."/>
        </authorList>
    </citation>
    <scope>NUCLEOTIDE SEQUENCE [LARGE SCALE GENOMIC DNA]</scope>
    <source>
        <strain evidence="2">CCUG 43304</strain>
    </source>
</reference>
<organism evidence="1 2">
    <name type="scientific">Luethyella okanaganae</name>
    <dbReference type="NCBI Taxonomy" id="69372"/>
    <lineage>
        <taxon>Bacteria</taxon>
        <taxon>Bacillati</taxon>
        <taxon>Actinomycetota</taxon>
        <taxon>Actinomycetes</taxon>
        <taxon>Micrococcales</taxon>
        <taxon>Microbacteriaceae</taxon>
        <taxon>Luethyella</taxon>
    </lineage>
</organism>